<organism evidence="1 2">
    <name type="scientific">Aspergillus welwitschiae</name>
    <dbReference type="NCBI Taxonomy" id="1341132"/>
    <lineage>
        <taxon>Eukaryota</taxon>
        <taxon>Fungi</taxon>
        <taxon>Dikarya</taxon>
        <taxon>Ascomycota</taxon>
        <taxon>Pezizomycotina</taxon>
        <taxon>Eurotiomycetes</taxon>
        <taxon>Eurotiomycetidae</taxon>
        <taxon>Eurotiales</taxon>
        <taxon>Aspergillaceae</taxon>
        <taxon>Aspergillus</taxon>
        <taxon>Aspergillus subgen. Circumdati</taxon>
    </lineage>
</organism>
<dbReference type="RefSeq" id="XP_026627479.1">
    <property type="nucleotide sequence ID" value="XM_026775196.1"/>
</dbReference>
<keyword evidence="2" id="KW-1185">Reference proteome</keyword>
<name>A0A3F3Q5Y3_9EURO</name>
<evidence type="ECO:0000313" key="2">
    <source>
        <dbReference type="Proteomes" id="UP000253729"/>
    </source>
</evidence>
<reference evidence="1 2" key="1">
    <citation type="submission" date="2018-07" db="EMBL/GenBank/DDBJ databases">
        <title>The genomes of Aspergillus section Nigri reveals drivers in fungal speciation.</title>
        <authorList>
            <consortium name="DOE Joint Genome Institute"/>
            <person name="Vesth T.C."/>
            <person name="Nybo J."/>
            <person name="Theobald S."/>
            <person name="Brandl J."/>
            <person name="Frisvad J.C."/>
            <person name="Nielsen K.F."/>
            <person name="Lyhne E.K."/>
            <person name="Kogle M.E."/>
            <person name="Kuo A."/>
            <person name="Riley R."/>
            <person name="Clum A."/>
            <person name="Nolan M."/>
            <person name="Lipzen A."/>
            <person name="Salamov A."/>
            <person name="Henrissat B."/>
            <person name="Wiebenga A."/>
            <person name="De vries R.P."/>
            <person name="Grigoriev I.V."/>
            <person name="Mortensen U.H."/>
            <person name="Andersen M.R."/>
            <person name="Baker S.E."/>
        </authorList>
    </citation>
    <scope>NUCLEOTIDE SEQUENCE [LARGE SCALE GENOMIC DNA]</scope>
    <source>
        <strain evidence="1 2">CBS 139.54b</strain>
    </source>
</reference>
<dbReference type="Proteomes" id="UP000253729">
    <property type="component" value="Unassembled WGS sequence"/>
</dbReference>
<evidence type="ECO:0000313" key="1">
    <source>
        <dbReference type="EMBL" id="RDH34457.1"/>
    </source>
</evidence>
<proteinExistence type="predicted"/>
<gene>
    <name evidence="1" type="ORF">BDQ94DRAFT_19701</name>
</gene>
<dbReference type="GeneID" id="38143552"/>
<protein>
    <submittedName>
        <fullName evidence="1">Uncharacterized protein</fullName>
    </submittedName>
</protein>
<accession>A0A3F3Q5Y3</accession>
<dbReference type="AlphaFoldDB" id="A0A3F3Q5Y3"/>
<dbReference type="EMBL" id="KZ852043">
    <property type="protein sequence ID" value="RDH34457.1"/>
    <property type="molecule type" value="Genomic_DNA"/>
</dbReference>
<sequence>MAFGKSGMWSSGLEMQKRKTVLLVPFYSRCHVYPTYIPCLDRLYFLAAMYQSLLAQLYVIDCSLLSSRLEHGTVCHLYPTVKRNK</sequence>